<dbReference type="PANTHER" id="PTHR48105">
    <property type="entry name" value="THIOREDOXIN REDUCTASE 1-RELATED-RELATED"/>
    <property type="match status" value="1"/>
</dbReference>
<evidence type="ECO:0000313" key="4">
    <source>
        <dbReference type="EMBL" id="SFD71034.1"/>
    </source>
</evidence>
<gene>
    <name evidence="4" type="ORF">SAMN05216372_103400</name>
</gene>
<accession>A0A1I1UK00</accession>
<dbReference type="Proteomes" id="UP000243950">
    <property type="component" value="Unassembled WGS sequence"/>
</dbReference>
<evidence type="ECO:0000259" key="3">
    <source>
        <dbReference type="Pfam" id="PF07992"/>
    </source>
</evidence>
<dbReference type="AlphaFoldDB" id="A0A1I1UK00"/>
<keyword evidence="1" id="KW-0285">Flavoprotein</keyword>
<dbReference type="PRINTS" id="PR00368">
    <property type="entry name" value="FADPNR"/>
</dbReference>
<evidence type="ECO:0000256" key="2">
    <source>
        <dbReference type="ARBA" id="ARBA00023002"/>
    </source>
</evidence>
<dbReference type="InterPro" id="IPR023753">
    <property type="entry name" value="FAD/NAD-binding_dom"/>
</dbReference>
<dbReference type="Pfam" id="PF07992">
    <property type="entry name" value="Pyr_redox_2"/>
    <property type="match status" value="1"/>
</dbReference>
<dbReference type="SUPFAM" id="SSF51905">
    <property type="entry name" value="FAD/NAD(P)-binding domain"/>
    <property type="match status" value="1"/>
</dbReference>
<proteinExistence type="predicted"/>
<dbReference type="RefSeq" id="WP_093503236.1">
    <property type="nucleotide sequence ID" value="NZ_BSSG01000004.1"/>
</dbReference>
<dbReference type="PRINTS" id="PR00469">
    <property type="entry name" value="PNDRDTASEII"/>
</dbReference>
<evidence type="ECO:0000313" key="5">
    <source>
        <dbReference type="Proteomes" id="UP000243950"/>
    </source>
</evidence>
<dbReference type="InterPro" id="IPR036188">
    <property type="entry name" value="FAD/NAD-bd_sf"/>
</dbReference>
<reference evidence="5" key="1">
    <citation type="submission" date="2016-10" db="EMBL/GenBank/DDBJ databases">
        <authorList>
            <person name="Varghese N."/>
            <person name="Submissions S."/>
        </authorList>
    </citation>
    <scope>NUCLEOTIDE SEQUENCE [LARGE SCALE GENOMIC DNA]</scope>
    <source>
        <strain evidence="5">JCM 2783</strain>
    </source>
</reference>
<keyword evidence="2" id="KW-0560">Oxidoreductase</keyword>
<dbReference type="GO" id="GO:0016491">
    <property type="term" value="F:oxidoreductase activity"/>
    <property type="evidence" value="ECO:0007669"/>
    <property type="project" value="UniProtKB-KW"/>
</dbReference>
<organism evidence="4 5">
    <name type="scientific">Pseudomonas straminea</name>
    <dbReference type="NCBI Taxonomy" id="47882"/>
    <lineage>
        <taxon>Bacteria</taxon>
        <taxon>Pseudomonadati</taxon>
        <taxon>Pseudomonadota</taxon>
        <taxon>Gammaproteobacteria</taxon>
        <taxon>Pseudomonadales</taxon>
        <taxon>Pseudomonadaceae</taxon>
        <taxon>Phytopseudomonas</taxon>
    </lineage>
</organism>
<sequence>MSYDVIIVGGSYAGLSAGLQLARARRRVLVIDAGVRRNRFASHSHGFLGQDGRAPDDIAADGRAELMDYPSVTWQVGEAAEVQREGDGFVVRLRGGQAHATRRLILAGGVRDELPAIEGLAERWGRHVFHCPYCHGYELEQGRIGVLAVSPMSIHHALMLPDWGSTTFFLNGVFVPDTEQLQQLARRGVVVEPDRVQSISGERVDLNLTDGRRVSLDGLFVMPRTHQNNPLATQLGCALLEGPMGLYLQTSETQETSVPGVFSCGDAALAAGSVALAVGTGARAGAGAHQSLIFR</sequence>
<keyword evidence="5" id="KW-1185">Reference proteome</keyword>
<feature type="domain" description="FAD/NAD(P)-binding" evidence="3">
    <location>
        <begin position="3"/>
        <end position="143"/>
    </location>
</feature>
<dbReference type="InterPro" id="IPR050097">
    <property type="entry name" value="Ferredoxin-NADP_redctase_2"/>
</dbReference>
<evidence type="ECO:0000256" key="1">
    <source>
        <dbReference type="ARBA" id="ARBA00022630"/>
    </source>
</evidence>
<name>A0A1I1UK00_PSEOC</name>
<dbReference type="Gene3D" id="3.50.50.60">
    <property type="entry name" value="FAD/NAD(P)-binding domain"/>
    <property type="match status" value="2"/>
</dbReference>
<dbReference type="EMBL" id="FOMO01000003">
    <property type="protein sequence ID" value="SFD71034.1"/>
    <property type="molecule type" value="Genomic_DNA"/>
</dbReference>
<protein>
    <submittedName>
        <fullName evidence="4">Thioredoxin reductase</fullName>
    </submittedName>
</protein>